<evidence type="ECO:0000313" key="5">
    <source>
        <dbReference type="Proteomes" id="UP000632322"/>
    </source>
</evidence>
<dbReference type="Pfam" id="PF13280">
    <property type="entry name" value="WYL"/>
    <property type="match status" value="1"/>
</dbReference>
<dbReference type="PROSITE" id="PS52050">
    <property type="entry name" value="WYL"/>
    <property type="match status" value="1"/>
</dbReference>
<evidence type="ECO:0000259" key="2">
    <source>
        <dbReference type="Pfam" id="PF13280"/>
    </source>
</evidence>
<dbReference type="EMBL" id="BMJG01000001">
    <property type="protein sequence ID" value="GGC26368.1"/>
    <property type="molecule type" value="Genomic_DNA"/>
</dbReference>
<keyword evidence="5" id="KW-1185">Reference proteome</keyword>
<sequence length="354" mass="38518">MVPRLSPGLGYGGIVNTPRTSRQRQQTERLMNLLIALRASRGWVSRKTLMSAIDGYSGLDEVAFDRKFSRDKELLRHMGITIATRAEHDAYGDAGETGYRISTADYAMGDVDLTPAEVAAVTVAAAFWAETELGESSAQALTKLRALGIDLGQSAAGPGSVDPGTAAHRLASANFATALHHINAREAVGFRYHKPGQSVRKVRLEPYALLSRGDRVYLFGFDLDREARRTFRLSRVEGGIAKLSGREPGDYEIPEDFSPQLALQSSSEMAVVAEATLRIRAHRADPLRRRQIRSDGDDVIIGYSDVEGLAAEIVGFGDAVDVVDPPDLVRAVDRRRETIRDSLNRLGGTSVLSA</sequence>
<proteinExistence type="predicted"/>
<evidence type="ECO:0000259" key="3">
    <source>
        <dbReference type="Pfam" id="PF25583"/>
    </source>
</evidence>
<feature type="domain" description="WYL" evidence="2">
    <location>
        <begin position="175"/>
        <end position="237"/>
    </location>
</feature>
<feature type="region of interest" description="Disordered" evidence="1">
    <location>
        <begin position="1"/>
        <end position="23"/>
    </location>
</feature>
<dbReference type="Proteomes" id="UP000632322">
    <property type="component" value="Unassembled WGS sequence"/>
</dbReference>
<dbReference type="InterPro" id="IPR051534">
    <property type="entry name" value="CBASS_pafABC_assoc_protein"/>
</dbReference>
<dbReference type="InterPro" id="IPR057727">
    <property type="entry name" value="WCX_dom"/>
</dbReference>
<protein>
    <submittedName>
        <fullName evidence="4">Protein PafB</fullName>
    </submittedName>
</protein>
<name>A0ABQ1LPT9_9MICO</name>
<dbReference type="PANTHER" id="PTHR34580">
    <property type="match status" value="1"/>
</dbReference>
<comment type="caution">
    <text evidence="4">The sequence shown here is derived from an EMBL/GenBank/DDBJ whole genome shotgun (WGS) entry which is preliminary data.</text>
</comment>
<dbReference type="Pfam" id="PF25583">
    <property type="entry name" value="WCX"/>
    <property type="match status" value="1"/>
</dbReference>
<evidence type="ECO:0000313" key="4">
    <source>
        <dbReference type="EMBL" id="GGC26368.1"/>
    </source>
</evidence>
<reference evidence="5" key="1">
    <citation type="journal article" date="2019" name="Int. J. Syst. Evol. Microbiol.">
        <title>The Global Catalogue of Microorganisms (GCM) 10K type strain sequencing project: providing services to taxonomists for standard genome sequencing and annotation.</title>
        <authorList>
            <consortium name="The Broad Institute Genomics Platform"/>
            <consortium name="The Broad Institute Genome Sequencing Center for Infectious Disease"/>
            <person name="Wu L."/>
            <person name="Ma J."/>
        </authorList>
    </citation>
    <scope>NUCLEOTIDE SEQUENCE [LARGE SCALE GENOMIC DNA]</scope>
    <source>
        <strain evidence="5">CGMCC 1.15472</strain>
    </source>
</reference>
<feature type="domain" description="WCX" evidence="3">
    <location>
        <begin position="274"/>
        <end position="335"/>
    </location>
</feature>
<dbReference type="InterPro" id="IPR026881">
    <property type="entry name" value="WYL_dom"/>
</dbReference>
<evidence type="ECO:0000256" key="1">
    <source>
        <dbReference type="SAM" id="MobiDB-lite"/>
    </source>
</evidence>
<accession>A0ABQ1LPT9</accession>
<gene>
    <name evidence="4" type="primary">pafB</name>
    <name evidence="4" type="ORF">GCM10010974_06200</name>
</gene>
<organism evidence="4 5">
    <name type="scientific">Brevibacterium sediminis</name>
    <dbReference type="NCBI Taxonomy" id="1857024"/>
    <lineage>
        <taxon>Bacteria</taxon>
        <taxon>Bacillati</taxon>
        <taxon>Actinomycetota</taxon>
        <taxon>Actinomycetes</taxon>
        <taxon>Micrococcales</taxon>
        <taxon>Brevibacteriaceae</taxon>
        <taxon>Brevibacterium</taxon>
    </lineage>
</organism>
<dbReference type="PANTHER" id="PTHR34580:SF3">
    <property type="entry name" value="PROTEIN PAFB"/>
    <property type="match status" value="1"/>
</dbReference>